<evidence type="ECO:0008006" key="6">
    <source>
        <dbReference type="Google" id="ProtNLM"/>
    </source>
</evidence>
<proteinExistence type="predicted"/>
<evidence type="ECO:0000256" key="1">
    <source>
        <dbReference type="SAM" id="SignalP"/>
    </source>
</evidence>
<dbReference type="PANTHER" id="PTHR31024">
    <property type="entry name" value="C-TYPE LECTIN"/>
    <property type="match status" value="1"/>
</dbReference>
<evidence type="ECO:0000259" key="3">
    <source>
        <dbReference type="PROSITE" id="PS50234"/>
    </source>
</evidence>
<comment type="caution">
    <text evidence="4">The sequence shown here is derived from an EMBL/GenBank/DDBJ whole genome shotgun (WGS) entry which is preliminary data.</text>
</comment>
<feature type="domain" description="VWFA" evidence="3">
    <location>
        <begin position="83"/>
        <end position="215"/>
    </location>
</feature>
<gene>
    <name evidence="4" type="ORF">MSPICULIGERA_LOCUS19257</name>
</gene>
<protein>
    <recommendedName>
        <fullName evidence="6">VWFA domain-containing protein</fullName>
    </recommendedName>
</protein>
<accession>A0AA36G6F7</accession>
<dbReference type="SMART" id="SM00034">
    <property type="entry name" value="CLECT"/>
    <property type="match status" value="1"/>
</dbReference>
<feature type="non-terminal residue" evidence="4">
    <location>
        <position position="1"/>
    </location>
</feature>
<dbReference type="InterPro" id="IPR036465">
    <property type="entry name" value="vWFA_dom_sf"/>
</dbReference>
<evidence type="ECO:0000313" key="4">
    <source>
        <dbReference type="EMBL" id="CAJ0581089.1"/>
    </source>
</evidence>
<dbReference type="EMBL" id="CATQJA010002662">
    <property type="protein sequence ID" value="CAJ0581089.1"/>
    <property type="molecule type" value="Genomic_DNA"/>
</dbReference>
<evidence type="ECO:0000259" key="2">
    <source>
        <dbReference type="PROSITE" id="PS50041"/>
    </source>
</evidence>
<dbReference type="SMART" id="SM00327">
    <property type="entry name" value="VWA"/>
    <property type="match status" value="1"/>
</dbReference>
<dbReference type="CDD" id="cd00037">
    <property type="entry name" value="CLECT"/>
    <property type="match status" value="1"/>
</dbReference>
<feature type="domain" description="C-type lectin" evidence="2">
    <location>
        <begin position="284"/>
        <end position="372"/>
    </location>
</feature>
<dbReference type="InterPro" id="IPR016187">
    <property type="entry name" value="CTDL_fold"/>
</dbReference>
<dbReference type="InterPro" id="IPR002035">
    <property type="entry name" value="VWF_A"/>
</dbReference>
<dbReference type="PANTHER" id="PTHR31024:SF3">
    <property type="entry name" value="C-TYPE LECTIN-RELATED"/>
    <property type="match status" value="1"/>
</dbReference>
<dbReference type="SUPFAM" id="SSF56436">
    <property type="entry name" value="C-type lectin-like"/>
    <property type="match status" value="1"/>
</dbReference>
<dbReference type="InterPro" id="IPR001304">
    <property type="entry name" value="C-type_lectin-like"/>
</dbReference>
<organism evidence="4 5">
    <name type="scientific">Mesorhabditis spiculigera</name>
    <dbReference type="NCBI Taxonomy" id="96644"/>
    <lineage>
        <taxon>Eukaryota</taxon>
        <taxon>Metazoa</taxon>
        <taxon>Ecdysozoa</taxon>
        <taxon>Nematoda</taxon>
        <taxon>Chromadorea</taxon>
        <taxon>Rhabditida</taxon>
        <taxon>Rhabditina</taxon>
        <taxon>Rhabditomorpha</taxon>
        <taxon>Rhabditoidea</taxon>
        <taxon>Rhabditidae</taxon>
        <taxon>Mesorhabditinae</taxon>
        <taxon>Mesorhabditis</taxon>
    </lineage>
</organism>
<dbReference type="Gene3D" id="3.10.100.10">
    <property type="entry name" value="Mannose-Binding Protein A, subunit A"/>
    <property type="match status" value="1"/>
</dbReference>
<sequence>MVTRACAAIVLLAVIAVHGQSSTSTTETWVTTAAEGQTSSATAMAGSTTGYDWGSTATPQQPSTPQTVGKLGCGCNHSSLWLDIMLVLDSSSAMTGGGLQELQNYIGTAVLRMAIGQQTGQMSRIGIITYSDKATLRAPLTMFNSSDNFVDGIFGVPFENLGGSNIEAGIQLAVAEFEKNGQGSFANRKKVIVLAASHYEPGGSVDPKQTAATFRLNGEYVQTHGATVPVLSELASNCSQLTNRNEDLRADDLLDKFCLANCFCATNWNPYSMDSQCYTPDQGCYFPVTIPSAFVLAQRYCHNRNGATLPTVCDADKANYMASQLKNAKEAQWTGLQNVGGNFQWDDGTSYASCQPGINPSWVNGTATSGQPVAQVTISGFRQGFFGAPSFNDYLYTCQNAPCSSTLYCA</sequence>
<dbReference type="Pfam" id="PF00092">
    <property type="entry name" value="VWA"/>
    <property type="match status" value="1"/>
</dbReference>
<reference evidence="4" key="1">
    <citation type="submission" date="2023-06" db="EMBL/GenBank/DDBJ databases">
        <authorList>
            <person name="Delattre M."/>
        </authorList>
    </citation>
    <scope>NUCLEOTIDE SEQUENCE</scope>
    <source>
        <strain evidence="4">AF72</strain>
    </source>
</reference>
<dbReference type="Proteomes" id="UP001177023">
    <property type="component" value="Unassembled WGS sequence"/>
</dbReference>
<feature type="signal peptide" evidence="1">
    <location>
        <begin position="1"/>
        <end position="19"/>
    </location>
</feature>
<dbReference type="InterPro" id="IPR016186">
    <property type="entry name" value="C-type_lectin-like/link_sf"/>
</dbReference>
<keyword evidence="5" id="KW-1185">Reference proteome</keyword>
<dbReference type="PROSITE" id="PS50234">
    <property type="entry name" value="VWFA"/>
    <property type="match status" value="1"/>
</dbReference>
<dbReference type="Pfam" id="PF00059">
    <property type="entry name" value="Lectin_C"/>
    <property type="match status" value="1"/>
</dbReference>
<keyword evidence="1" id="KW-0732">Signal</keyword>
<dbReference type="Gene3D" id="3.40.50.410">
    <property type="entry name" value="von Willebrand factor, type A domain"/>
    <property type="match status" value="1"/>
</dbReference>
<name>A0AA36G6F7_9BILA</name>
<dbReference type="PROSITE" id="PS50041">
    <property type="entry name" value="C_TYPE_LECTIN_2"/>
    <property type="match status" value="1"/>
</dbReference>
<feature type="chain" id="PRO_5041349151" description="VWFA domain-containing protein" evidence="1">
    <location>
        <begin position="20"/>
        <end position="410"/>
    </location>
</feature>
<dbReference type="SUPFAM" id="SSF53300">
    <property type="entry name" value="vWA-like"/>
    <property type="match status" value="1"/>
</dbReference>
<dbReference type="AlphaFoldDB" id="A0AA36G6F7"/>
<evidence type="ECO:0000313" key="5">
    <source>
        <dbReference type="Proteomes" id="UP001177023"/>
    </source>
</evidence>